<evidence type="ECO:0000256" key="2">
    <source>
        <dbReference type="SAM" id="SignalP"/>
    </source>
</evidence>
<evidence type="ECO:0000256" key="1">
    <source>
        <dbReference type="SAM" id="MobiDB-lite"/>
    </source>
</evidence>
<sequence length="445" mass="50538">MFFFKKIFALLVREFCSFLQGSSDQLTTITVSLVSTISTIPADDWDACALDAAGGVLNPFVTHAFLSCLEDSKSAVADEGWLPQHLVARDDNGAVLGVVPLYLKSHSYGEYVFDHSWASAYRSYGHMYYPKLQSCVPFTPATGPRILVRHGPLKQQVFAGICKALRELAHQSQASSVHVTFATEDEWKEMGKHNFLQRMGVQYHWSNAGYKSFDDFLATLRHTKRKRIRQERKKIQDQKLKLKRLRGDDIKAHHWDAFFNFYRNTTDNKWGQAYLTREFFHLLGSRLGDKVLLVTAEDGETLVAGALNLIGDDTLYGRNWGSLPNVFYPMLHFEACYYQAIEAAIEWKLKKVEAGAQGEHKLQRGYVPTATYSAHYIPDPDFRAAIADFLIRETAQVRTSKRSIKKNFHASKLDVPGKTRDPSSRRIQPIQSSGGDTIRSEEEKK</sequence>
<feature type="signal peptide" evidence="2">
    <location>
        <begin position="1"/>
        <end position="21"/>
    </location>
</feature>
<feature type="compositionally biased region" description="Polar residues" evidence="1">
    <location>
        <begin position="425"/>
        <end position="435"/>
    </location>
</feature>
<dbReference type="Gramene" id="EFJ37515">
    <property type="protein sequence ID" value="EFJ37515"/>
    <property type="gene ID" value="SELMODRAFT_76105"/>
</dbReference>
<dbReference type="InterPro" id="IPR016181">
    <property type="entry name" value="Acyl_CoA_acyltransferase"/>
</dbReference>
<proteinExistence type="predicted"/>
<dbReference type="KEGG" id="smo:SELMODRAFT_76105"/>
<dbReference type="Proteomes" id="UP000001514">
    <property type="component" value="Unassembled WGS sequence"/>
</dbReference>
<dbReference type="InParanoid" id="D8QSX4"/>
<organism evidence="4">
    <name type="scientific">Selaginella moellendorffii</name>
    <name type="common">Spikemoss</name>
    <dbReference type="NCBI Taxonomy" id="88036"/>
    <lineage>
        <taxon>Eukaryota</taxon>
        <taxon>Viridiplantae</taxon>
        <taxon>Streptophyta</taxon>
        <taxon>Embryophyta</taxon>
        <taxon>Tracheophyta</taxon>
        <taxon>Lycopodiopsida</taxon>
        <taxon>Selaginellales</taxon>
        <taxon>Selaginellaceae</taxon>
        <taxon>Selaginella</taxon>
    </lineage>
</organism>
<dbReference type="SUPFAM" id="SSF55729">
    <property type="entry name" value="Acyl-CoA N-acyltransferases (Nat)"/>
    <property type="match status" value="1"/>
</dbReference>
<dbReference type="eggNOG" id="ENOG502QRI5">
    <property type="taxonomic scope" value="Eukaryota"/>
</dbReference>
<gene>
    <name evidence="3" type="ORF">SELMODRAFT_76105</name>
</gene>
<dbReference type="OMA" id="PLYLKGH"/>
<dbReference type="AlphaFoldDB" id="D8QSX4"/>
<evidence type="ECO:0000313" key="4">
    <source>
        <dbReference type="Proteomes" id="UP000001514"/>
    </source>
</evidence>
<dbReference type="InterPro" id="IPR007434">
    <property type="entry name" value="FemAB-like"/>
</dbReference>
<accession>D8QSX4</accession>
<name>D8QSX4_SELML</name>
<protein>
    <recommendedName>
        <fullName evidence="5">N-acetyltransferase domain-containing protein</fullName>
    </recommendedName>
</protein>
<dbReference type="Gene3D" id="3.40.630.30">
    <property type="match status" value="1"/>
</dbReference>
<feature type="compositionally biased region" description="Basic and acidic residues" evidence="1">
    <location>
        <begin position="411"/>
        <end position="424"/>
    </location>
</feature>
<dbReference type="Pfam" id="PF04339">
    <property type="entry name" value="FemAB_like"/>
    <property type="match status" value="1"/>
</dbReference>
<dbReference type="PANTHER" id="PTHR47017:SF1">
    <property type="entry name" value="ACYL-COA"/>
    <property type="match status" value="1"/>
</dbReference>
<keyword evidence="4" id="KW-1185">Reference proteome</keyword>
<feature type="chain" id="PRO_5003121203" description="N-acetyltransferase domain-containing protein" evidence="2">
    <location>
        <begin position="22"/>
        <end position="445"/>
    </location>
</feature>
<evidence type="ECO:0008006" key="5">
    <source>
        <dbReference type="Google" id="ProtNLM"/>
    </source>
</evidence>
<dbReference type="HOGENOM" id="CLU_036032_1_1_1"/>
<reference evidence="3 4" key="1">
    <citation type="journal article" date="2011" name="Science">
        <title>The Selaginella genome identifies genetic changes associated with the evolution of vascular plants.</title>
        <authorList>
            <person name="Banks J.A."/>
            <person name="Nishiyama T."/>
            <person name="Hasebe M."/>
            <person name="Bowman J.L."/>
            <person name="Gribskov M."/>
            <person name="dePamphilis C."/>
            <person name="Albert V.A."/>
            <person name="Aono N."/>
            <person name="Aoyama T."/>
            <person name="Ambrose B.A."/>
            <person name="Ashton N.W."/>
            <person name="Axtell M.J."/>
            <person name="Barker E."/>
            <person name="Barker M.S."/>
            <person name="Bennetzen J.L."/>
            <person name="Bonawitz N.D."/>
            <person name="Chapple C."/>
            <person name="Cheng C."/>
            <person name="Correa L.G."/>
            <person name="Dacre M."/>
            <person name="DeBarry J."/>
            <person name="Dreyer I."/>
            <person name="Elias M."/>
            <person name="Engstrom E.M."/>
            <person name="Estelle M."/>
            <person name="Feng L."/>
            <person name="Finet C."/>
            <person name="Floyd S.K."/>
            <person name="Frommer W.B."/>
            <person name="Fujita T."/>
            <person name="Gramzow L."/>
            <person name="Gutensohn M."/>
            <person name="Harholt J."/>
            <person name="Hattori M."/>
            <person name="Heyl A."/>
            <person name="Hirai T."/>
            <person name="Hiwatashi Y."/>
            <person name="Ishikawa M."/>
            <person name="Iwata M."/>
            <person name="Karol K.G."/>
            <person name="Koehler B."/>
            <person name="Kolukisaoglu U."/>
            <person name="Kubo M."/>
            <person name="Kurata T."/>
            <person name="Lalonde S."/>
            <person name="Li K."/>
            <person name="Li Y."/>
            <person name="Litt A."/>
            <person name="Lyons E."/>
            <person name="Manning G."/>
            <person name="Maruyama T."/>
            <person name="Michael T.P."/>
            <person name="Mikami K."/>
            <person name="Miyazaki S."/>
            <person name="Morinaga S."/>
            <person name="Murata T."/>
            <person name="Mueller-Roeber B."/>
            <person name="Nelson D.R."/>
            <person name="Obara M."/>
            <person name="Oguri Y."/>
            <person name="Olmstead R.G."/>
            <person name="Onodera N."/>
            <person name="Petersen B.L."/>
            <person name="Pils B."/>
            <person name="Prigge M."/>
            <person name="Rensing S.A."/>
            <person name="Riano-Pachon D.M."/>
            <person name="Roberts A.W."/>
            <person name="Sato Y."/>
            <person name="Scheller H.V."/>
            <person name="Schulz B."/>
            <person name="Schulz C."/>
            <person name="Shakirov E.V."/>
            <person name="Shibagaki N."/>
            <person name="Shinohara N."/>
            <person name="Shippen D.E."/>
            <person name="Soerensen I."/>
            <person name="Sotooka R."/>
            <person name="Sugimoto N."/>
            <person name="Sugita M."/>
            <person name="Sumikawa N."/>
            <person name="Tanurdzic M."/>
            <person name="Theissen G."/>
            <person name="Ulvskov P."/>
            <person name="Wakazuki S."/>
            <person name="Weng J.K."/>
            <person name="Willats W.W."/>
            <person name="Wipf D."/>
            <person name="Wolf P.G."/>
            <person name="Yang L."/>
            <person name="Zimmer A.D."/>
            <person name="Zhu Q."/>
            <person name="Mitros T."/>
            <person name="Hellsten U."/>
            <person name="Loque D."/>
            <person name="Otillar R."/>
            <person name="Salamov A."/>
            <person name="Schmutz J."/>
            <person name="Shapiro H."/>
            <person name="Lindquist E."/>
            <person name="Lucas S."/>
            <person name="Rokhsar D."/>
            <person name="Grigoriev I.V."/>
        </authorList>
    </citation>
    <scope>NUCLEOTIDE SEQUENCE [LARGE SCALE GENOMIC DNA]</scope>
</reference>
<evidence type="ECO:0000313" key="3">
    <source>
        <dbReference type="EMBL" id="EFJ37515.1"/>
    </source>
</evidence>
<dbReference type="EMBL" id="GL377566">
    <property type="protein sequence ID" value="EFJ37515.1"/>
    <property type="molecule type" value="Genomic_DNA"/>
</dbReference>
<dbReference type="PANTHER" id="PTHR47017">
    <property type="entry name" value="ACYL-COA"/>
    <property type="match status" value="1"/>
</dbReference>
<dbReference type="FunCoup" id="D8QSX4">
    <property type="interactions" value="915"/>
</dbReference>
<keyword evidence="2" id="KW-0732">Signal</keyword>
<feature type="region of interest" description="Disordered" evidence="1">
    <location>
        <begin position="408"/>
        <end position="445"/>
    </location>
</feature>